<proteinExistence type="predicted"/>
<name>I0LAP3_9ACTN</name>
<gene>
    <name evidence="1" type="ORF">MILUP08_45783</name>
</gene>
<comment type="caution">
    <text evidence="1">The sequence shown here is derived from an EMBL/GenBank/DDBJ whole genome shotgun (WGS) entry which is preliminary data.</text>
</comment>
<evidence type="ECO:0000313" key="2">
    <source>
        <dbReference type="Proteomes" id="UP000003448"/>
    </source>
</evidence>
<dbReference type="STRING" id="1150864.MILUP08_45783"/>
<protein>
    <recommendedName>
        <fullName evidence="3">HNH nuclease domain-containing protein</fullName>
    </recommendedName>
</protein>
<dbReference type="EMBL" id="CAIE01000039">
    <property type="protein sequence ID" value="CCH20890.1"/>
    <property type="molecule type" value="Genomic_DNA"/>
</dbReference>
<dbReference type="Proteomes" id="UP000003448">
    <property type="component" value="Unassembled WGS sequence"/>
</dbReference>
<dbReference type="AlphaFoldDB" id="I0LAP3"/>
<accession>I0LAP3</accession>
<organism evidence="1 2">
    <name type="scientific">Micromonospora lupini str. Lupac 08</name>
    <dbReference type="NCBI Taxonomy" id="1150864"/>
    <lineage>
        <taxon>Bacteria</taxon>
        <taxon>Bacillati</taxon>
        <taxon>Actinomycetota</taxon>
        <taxon>Actinomycetes</taxon>
        <taxon>Micromonosporales</taxon>
        <taxon>Micromonosporaceae</taxon>
        <taxon>Micromonospora</taxon>
    </lineage>
</organism>
<sequence>MVQPFPTRRRPEQPVARLCQSAPVRMTDDRGQVLDAEFSVESDGDHVAVILESMSGRATGRAARNTDYRAALELILQRLKDRRAVIETAIVDSQRTQLLPESSRSLISEPVRLVDVPEPHGLRRKLTNAQTTIGQASTARRPGNSTKRIRLRLSVPGYDSSSSARLAVDLAAGSLTTAASGPDSLPADPDELRKAIKDFPGDPDGRRLAAYRREQAQLKRRLRDIGGAACALCGRELPPQFLVAAHIKKRSECTEAEKLDYDNVAMLACILGCDSLYEHGFVTVQPGGVIEVSPQVALSPAVAAHCRTVLTRETTDWWSPSREPYFAWHRGHTFRRSA</sequence>
<dbReference type="eggNOG" id="COG3440">
    <property type="taxonomic scope" value="Bacteria"/>
</dbReference>
<keyword evidence="2" id="KW-1185">Reference proteome</keyword>
<evidence type="ECO:0000313" key="1">
    <source>
        <dbReference type="EMBL" id="CCH20890.1"/>
    </source>
</evidence>
<evidence type="ECO:0008006" key="3">
    <source>
        <dbReference type="Google" id="ProtNLM"/>
    </source>
</evidence>
<reference evidence="2" key="1">
    <citation type="journal article" date="2012" name="J. Bacteriol.">
        <title>Genome Sequence of Micromonospora lupini Lupac 08, Isolated from Root Nodules of Lupinus angustifolius.</title>
        <authorList>
            <person name="Alonso-Vega P."/>
            <person name="Normand P."/>
            <person name="Bacigalupe R."/>
            <person name="Pujic P."/>
            <person name="Lajus A."/>
            <person name="Vallenet D."/>
            <person name="Carro L."/>
            <person name="Coll P."/>
            <person name="Trujillo M.E."/>
        </authorList>
    </citation>
    <scope>NUCLEOTIDE SEQUENCE [LARGE SCALE GENOMIC DNA]</scope>
    <source>
        <strain evidence="2">Lupac 08</strain>
    </source>
</reference>